<dbReference type="EMBL" id="BFAD01000001">
    <property type="protein sequence ID" value="GBE77934.1"/>
    <property type="molecule type" value="Genomic_DNA"/>
</dbReference>
<evidence type="ECO:0000256" key="1">
    <source>
        <dbReference type="SAM" id="MobiDB-lite"/>
    </source>
</evidence>
<comment type="caution">
    <text evidence="2">The sequence shown here is derived from an EMBL/GenBank/DDBJ whole genome shotgun (WGS) entry which is preliminary data.</text>
</comment>
<proteinExistence type="predicted"/>
<evidence type="ECO:0000313" key="3">
    <source>
        <dbReference type="Proteomes" id="UP000287166"/>
    </source>
</evidence>
<dbReference type="InParanoid" id="A0A401G6Z6"/>
<organism evidence="2 3">
    <name type="scientific">Sparassis crispa</name>
    <dbReference type="NCBI Taxonomy" id="139825"/>
    <lineage>
        <taxon>Eukaryota</taxon>
        <taxon>Fungi</taxon>
        <taxon>Dikarya</taxon>
        <taxon>Basidiomycota</taxon>
        <taxon>Agaricomycotina</taxon>
        <taxon>Agaricomycetes</taxon>
        <taxon>Polyporales</taxon>
        <taxon>Sparassidaceae</taxon>
        <taxon>Sparassis</taxon>
    </lineage>
</organism>
<name>A0A401G6Z6_9APHY</name>
<sequence length="306" mass="33442">MDSIDTHVLTVAPDTHAQENDALHSARGTQQDQEDAIVAGAEHAMIAQRALPALHLDTALNDVLTSIPLSFIDDSVYSIENTRVDRTDGPPSLIDMRPTGFVFLSHLDLADISATPPLSRSPSPEYTPSSPVYIPLSPVLSSPPSPPSSACACTHEADCHAMRACNRPLLLPRSTLPVTHDPDTRICRPTHPPSSHARCTSPDSYDGDDDLPGLVSVSRGNDSSDSESDMDLKDDTDDDDNHLQSECEREDLMHKCVEEILVEAMRDVTEEVVEYGAGPPIKHYAPFSFIFSYSRSFIAKYTQSYV</sequence>
<feature type="compositionally biased region" description="Acidic residues" evidence="1">
    <location>
        <begin position="224"/>
        <end position="240"/>
    </location>
</feature>
<dbReference type="AlphaFoldDB" id="A0A401G6Z6"/>
<keyword evidence="3" id="KW-1185">Reference proteome</keyword>
<dbReference type="GeneID" id="38774851"/>
<evidence type="ECO:0000313" key="2">
    <source>
        <dbReference type="EMBL" id="GBE77934.1"/>
    </source>
</evidence>
<dbReference type="RefSeq" id="XP_027608847.1">
    <property type="nucleotide sequence ID" value="XM_027753046.1"/>
</dbReference>
<feature type="region of interest" description="Disordered" evidence="1">
    <location>
        <begin position="173"/>
        <end position="242"/>
    </location>
</feature>
<protein>
    <submittedName>
        <fullName evidence="2">Uncharacterized protein</fullName>
    </submittedName>
</protein>
<gene>
    <name evidence="2" type="ORF">SCP_0108160</name>
</gene>
<accession>A0A401G6Z6</accession>
<reference evidence="2 3" key="1">
    <citation type="journal article" date="2018" name="Sci. Rep.">
        <title>Genome sequence of the cauliflower mushroom Sparassis crispa (Hanabiratake) and its association with beneficial usage.</title>
        <authorList>
            <person name="Kiyama R."/>
            <person name="Furutani Y."/>
            <person name="Kawaguchi K."/>
            <person name="Nakanishi T."/>
        </authorList>
    </citation>
    <scope>NUCLEOTIDE SEQUENCE [LARGE SCALE GENOMIC DNA]</scope>
</reference>
<dbReference type="Proteomes" id="UP000287166">
    <property type="component" value="Unassembled WGS sequence"/>
</dbReference>